<gene>
    <name evidence="3" type="ORF">IXB50_05315</name>
</gene>
<dbReference type="Gene3D" id="2.160.20.10">
    <property type="entry name" value="Single-stranded right-handed beta-helix, Pectin lyase-like"/>
    <property type="match status" value="2"/>
</dbReference>
<dbReference type="SUPFAM" id="SSF51126">
    <property type="entry name" value="Pectin lyase-like"/>
    <property type="match status" value="1"/>
</dbReference>
<keyword evidence="1" id="KW-0732">Signal</keyword>
<feature type="domain" description="Filamentous haemagglutinin FhaB/tRNA nuclease CdiA-like TPS" evidence="2">
    <location>
        <begin position="41"/>
        <end position="154"/>
    </location>
</feature>
<reference evidence="3" key="2">
    <citation type="journal article" date="2021" name="Mar. Drugs">
        <title>Genome Reduction and Secondary Metabolism of the Marine Sponge-Associated Cyanobacterium Leptothoe.</title>
        <authorList>
            <person name="Konstantinou D."/>
            <person name="Popin R.V."/>
            <person name="Fewer D.P."/>
            <person name="Sivonen K."/>
            <person name="Gkelis S."/>
        </authorList>
    </citation>
    <scope>NUCLEOTIDE SEQUENCE</scope>
    <source>
        <strain evidence="3">TAU-MAC 1115</strain>
    </source>
</reference>
<feature type="signal peptide" evidence="1">
    <location>
        <begin position="1"/>
        <end position="27"/>
    </location>
</feature>
<organism evidence="3 4">
    <name type="scientific">Leptothoe spongobia TAU-MAC 1115</name>
    <dbReference type="NCBI Taxonomy" id="1967444"/>
    <lineage>
        <taxon>Bacteria</taxon>
        <taxon>Bacillati</taxon>
        <taxon>Cyanobacteriota</taxon>
        <taxon>Cyanophyceae</taxon>
        <taxon>Nodosilineales</taxon>
        <taxon>Cymatolegaceae</taxon>
        <taxon>Leptothoe</taxon>
        <taxon>Leptothoe spongobia</taxon>
    </lineage>
</organism>
<dbReference type="EMBL" id="JADOES010000007">
    <property type="protein sequence ID" value="MBT9314837.1"/>
    <property type="molecule type" value="Genomic_DNA"/>
</dbReference>
<dbReference type="NCBIfam" id="TIGR01901">
    <property type="entry name" value="adhes_NPXG"/>
    <property type="match status" value="1"/>
</dbReference>
<dbReference type="InterPro" id="IPR008638">
    <property type="entry name" value="FhaB/CdiA-like_TPS"/>
</dbReference>
<name>A0A947DD86_9CYAN</name>
<proteinExistence type="predicted"/>
<protein>
    <submittedName>
        <fullName evidence="3">Filamentous hemagglutinin N-terminal domain-containing protein</fullName>
    </submittedName>
</protein>
<accession>A0A947DD86</accession>
<keyword evidence="4" id="KW-1185">Reference proteome</keyword>
<sequence>MTHIQCVRWFQLGLVLFISHIATVVQAAPLGDEVFIAQIIPDDTLGPESSIFTNGNDSDVIHGGAIRGANLFHSFQDFNINTGQQVYFLNPEGIETILSRITGNNVSNIDGLLGVDGTADLFLLNPNGITFGPNAQLDILGAFTASTADTLEFTDGSVFSAVNPQGASFLTMSVPLGVQFGALPQGDITSTGVLGTGEDLTLSSNQLYLEGQLIAGDDLTLQAQDTVTIRDTATDAFMAWSGDELTIQGNQGIDIWTLQHLEQTPFVSGGDLALISDGMISGDAHFESGGSLQFLSLEGLPGNFVSLYDPIIFADGDVVFGDYQGAALKVEATGSIQAGNIKITGPDTSGDLMADGSGSDEDLLASSRATILRAGVDSTNTPNIPQTAGEIPTLFSEGVIADQPSGSIVVSDINTSDPDGGDGGPIILNATGNIVIMRDLNSSSGNRELMTGSGTGGAITVFSELGSITINGTVFSGSDSGNNGGDIVISSETSDITIGGNVSSNSLSFLRDGGNGGDIKISSDASGITIGGGLSSGSFSESGDAGNSGSIDIFSGAGGITIDGGIFSASAAESSSDTPNNGGAIYLSSESGDIEINGGVESNSFAASGAAGNGGAISISSGSGNITTSAALNSSSSTNTGTAGDGGAISISSGSGNITTFGSTITNESLNSTSRSFSALGTARNGGKISISSSSGDITVNRRLNSFSSSPGSGTAGNGGAISISSDSGNISTNERLSSFSFSDSGTAGNGGDISLLAKDGVIIGNNNAQINALSIVREGGITGAGGTISLEAQEISNLEVLTISSAGQSGNVEIDSSTDSLTISNLNLITSGQVITSNPFEEPSILGDETITLVLSDFGQAGKTTITSDGNLTLNAVKILSDANRAAAAGDLEIISAGDIQLNDSAILSNTNSGSSGNGGNIFITGENSITLNGGRINTNTEGSGRAGSISIMTPLLNIQNGARVTAETSSPVNEGIGGTITIGADEINLADSETIVSVSTSGPASAGSVILQPKNSGSIEINTLGEGPQISASTGTGSRGTGGNITIRDAVVAKLDNTELVTSGNGSGSAGSIFVENVDVLLMRRGSLILAEASDTGGGGNVVIDAGFVFTIPEEDNDILANASFGQGGMIDITANLIVGFRKVEQFSPTLRGNRISDINASSEFDVDGTIRLDTDPASELTELPTDLIDPANRIAQGCRAEDFTINDGPPGDFIITGRGGQLLAPSDIVSEDAPLDDLGPDIVQPESLMPDTESSLPLNQQPVPLADSQTAIVTESGEVFLIADGAWQPSVSCTALSQPS</sequence>
<evidence type="ECO:0000313" key="3">
    <source>
        <dbReference type="EMBL" id="MBT9314837.1"/>
    </source>
</evidence>
<evidence type="ECO:0000256" key="1">
    <source>
        <dbReference type="SAM" id="SignalP"/>
    </source>
</evidence>
<dbReference type="InterPro" id="IPR011050">
    <property type="entry name" value="Pectin_lyase_fold/virulence"/>
</dbReference>
<feature type="chain" id="PRO_5037759730" evidence="1">
    <location>
        <begin position="28"/>
        <end position="1303"/>
    </location>
</feature>
<dbReference type="RefSeq" id="WP_215607911.1">
    <property type="nucleotide sequence ID" value="NZ_JADOES010000007.1"/>
</dbReference>
<comment type="caution">
    <text evidence="3">The sequence shown here is derived from an EMBL/GenBank/DDBJ whole genome shotgun (WGS) entry which is preliminary data.</text>
</comment>
<evidence type="ECO:0000259" key="2">
    <source>
        <dbReference type="SMART" id="SM00912"/>
    </source>
</evidence>
<dbReference type="Proteomes" id="UP000717364">
    <property type="component" value="Unassembled WGS sequence"/>
</dbReference>
<dbReference type="InterPro" id="IPR012334">
    <property type="entry name" value="Pectin_lyas_fold"/>
</dbReference>
<reference evidence="3" key="1">
    <citation type="submission" date="2020-11" db="EMBL/GenBank/DDBJ databases">
        <authorList>
            <person name="Konstantinou D."/>
            <person name="Gkelis S."/>
            <person name="Popin R."/>
            <person name="Fewer D."/>
            <person name="Sivonen K."/>
        </authorList>
    </citation>
    <scope>NUCLEOTIDE SEQUENCE</scope>
    <source>
        <strain evidence="3">TAU-MAC 1115</strain>
    </source>
</reference>
<evidence type="ECO:0000313" key="4">
    <source>
        <dbReference type="Proteomes" id="UP000717364"/>
    </source>
</evidence>
<dbReference type="Pfam" id="PF05860">
    <property type="entry name" value="TPS"/>
    <property type="match status" value="1"/>
</dbReference>
<dbReference type="SMART" id="SM00912">
    <property type="entry name" value="Haemagg_act"/>
    <property type="match status" value="1"/>
</dbReference>